<feature type="non-terminal residue" evidence="2">
    <location>
        <position position="1"/>
    </location>
</feature>
<dbReference type="AlphaFoldDB" id="A0A023G3G6"/>
<evidence type="ECO:0000256" key="1">
    <source>
        <dbReference type="SAM" id="MobiDB-lite"/>
    </source>
</evidence>
<feature type="region of interest" description="Disordered" evidence="1">
    <location>
        <begin position="157"/>
        <end position="178"/>
    </location>
</feature>
<feature type="compositionally biased region" description="Pro residues" evidence="1">
    <location>
        <begin position="233"/>
        <end position="246"/>
    </location>
</feature>
<name>A0A023G3G6_AMBTT</name>
<sequence length="269" mass="29006">SLSEPCLQTRRGIYAEDIFTMLASTRFAVSLLVLVLLCSWSSRAAGQGNSYSVSSYHHESFGPDGIIMGRSGYKDSSGKSRFTHYQVGKDGRRKFIRDDPDGDVEGRSLLPDPSKFSFPRFPGFGDPHLDFFRSLGFPKGALFPSFPQDLLPRDLLPPSVASGTGKGVEGRKGTASDFPATTSDFFSGTLLPPVFTHDFTQDFFPADLLPRDLLPANVDTSATSGGDKVKPAPAAPATPTTVPPAATPQGKRIPPPPVPRTESQPYQLQ</sequence>
<reference evidence="2" key="1">
    <citation type="submission" date="2014-03" db="EMBL/GenBank/DDBJ databases">
        <title>The sialotranscriptome of Amblyomma triste, Amblyomma parvum and Amblyomma cajennense ticks, uncovered by 454-based RNA-seq.</title>
        <authorList>
            <person name="Garcia G.R."/>
            <person name="Gardinassi L.G."/>
            <person name="Ribeiro J.M."/>
            <person name="Anatriello E."/>
            <person name="Ferreira B.R."/>
            <person name="Moreira H.N."/>
            <person name="Mafra C."/>
            <person name="Olegario M.M."/>
            <person name="Szabo P.J."/>
            <person name="Miranda-Santos I.K."/>
            <person name="Maruyama S.R."/>
        </authorList>
    </citation>
    <scope>NUCLEOTIDE SEQUENCE</scope>
    <source>
        <strain evidence="2">Mato Grasso do Sul</strain>
        <tissue evidence="2">Salivary glands</tissue>
    </source>
</reference>
<dbReference type="EMBL" id="GBBM01007146">
    <property type="protein sequence ID" value="JAC28272.1"/>
    <property type="molecule type" value="mRNA"/>
</dbReference>
<protein>
    <submittedName>
        <fullName evidence="2">Putative secreted salivary gland peptide ixodes scapularis secreted salivary gland peptide</fullName>
    </submittedName>
</protein>
<organism evidence="2">
    <name type="scientific">Amblyomma triste</name>
    <name type="common">Neotropical tick</name>
    <dbReference type="NCBI Taxonomy" id="251400"/>
    <lineage>
        <taxon>Eukaryota</taxon>
        <taxon>Metazoa</taxon>
        <taxon>Ecdysozoa</taxon>
        <taxon>Arthropoda</taxon>
        <taxon>Chelicerata</taxon>
        <taxon>Arachnida</taxon>
        <taxon>Acari</taxon>
        <taxon>Parasitiformes</taxon>
        <taxon>Ixodida</taxon>
        <taxon>Ixodoidea</taxon>
        <taxon>Ixodidae</taxon>
        <taxon>Amblyomminae</taxon>
        <taxon>Amblyomma</taxon>
    </lineage>
</organism>
<evidence type="ECO:0000313" key="2">
    <source>
        <dbReference type="EMBL" id="JAC28272.1"/>
    </source>
</evidence>
<proteinExistence type="evidence at transcript level"/>
<feature type="region of interest" description="Disordered" evidence="1">
    <location>
        <begin position="219"/>
        <end position="269"/>
    </location>
</feature>
<accession>A0A023G3G6</accession>